<evidence type="ECO:0000259" key="2">
    <source>
        <dbReference type="Pfam" id="PF11127"/>
    </source>
</evidence>
<name>A0A2A2HR99_9EURY</name>
<reference evidence="3 4" key="1">
    <citation type="journal article" date="2017" name="BMC Genomics">
        <title>Genomic analysis of methanogenic archaea reveals a shift towards energy conservation.</title>
        <authorList>
            <person name="Gilmore S.P."/>
            <person name="Henske J.K."/>
            <person name="Sexton J.A."/>
            <person name="Solomon K.V."/>
            <person name="Seppala S."/>
            <person name="Yoo J.I."/>
            <person name="Huyett L.M."/>
            <person name="Pressman A."/>
            <person name="Cogan J.Z."/>
            <person name="Kivenson V."/>
            <person name="Peng X."/>
            <person name="Tan Y."/>
            <person name="Valentine D.L."/>
            <person name="O'Malley M.A."/>
        </authorList>
    </citation>
    <scope>NUCLEOTIDE SEQUENCE [LARGE SCALE GENOMIC DNA]</scope>
    <source>
        <strain evidence="3 4">MC-15</strain>
    </source>
</reference>
<sequence>MNLKKLLLEENVGGFDLLCRTIYGVLATLVLATGLVKRSRWKWIIALIAFTGLVSSILRHCTPYSILGISTAKKKKASVQEVYFNKQYFRRY</sequence>
<comment type="caution">
    <text evidence="3">The sequence shown here is derived from an EMBL/GenBank/DDBJ whole genome shotgun (WGS) entry which is preliminary data.</text>
</comment>
<evidence type="ECO:0000256" key="1">
    <source>
        <dbReference type="SAM" id="Phobius"/>
    </source>
</evidence>
<accession>A0A2A2HR99</accession>
<dbReference type="InterPro" id="IPR021309">
    <property type="entry name" value="YgaP-like_TM"/>
</dbReference>
<dbReference type="EMBL" id="LMVP01000368">
    <property type="protein sequence ID" value="PAV12029.1"/>
    <property type="molecule type" value="Genomic_DNA"/>
</dbReference>
<dbReference type="Pfam" id="PF11127">
    <property type="entry name" value="YgaP-like_TM"/>
    <property type="match status" value="1"/>
</dbReference>
<protein>
    <recommendedName>
        <fullName evidence="2">Inner membrane protein YgaP-like transmembrane domain-containing protein</fullName>
    </recommendedName>
</protein>
<keyword evidence="1" id="KW-0472">Membrane</keyword>
<keyword evidence="1" id="KW-0812">Transmembrane</keyword>
<keyword evidence="1" id="KW-1133">Transmembrane helix</keyword>
<feature type="transmembrane region" description="Helical" evidence="1">
    <location>
        <begin position="12"/>
        <end position="35"/>
    </location>
</feature>
<dbReference type="AlphaFoldDB" id="A0A2A2HR99"/>
<evidence type="ECO:0000313" key="4">
    <source>
        <dbReference type="Proteomes" id="UP000218164"/>
    </source>
</evidence>
<dbReference type="OrthoDB" id="134799at2157"/>
<dbReference type="RefSeq" id="WP_095645058.1">
    <property type="nucleotide sequence ID" value="NZ_LMVP01000368.1"/>
</dbReference>
<evidence type="ECO:0000313" key="3">
    <source>
        <dbReference type="EMBL" id="PAV12029.1"/>
    </source>
</evidence>
<proteinExistence type="predicted"/>
<keyword evidence="4" id="KW-1185">Reference proteome</keyword>
<feature type="transmembrane region" description="Helical" evidence="1">
    <location>
        <begin position="41"/>
        <end position="58"/>
    </location>
</feature>
<dbReference type="Proteomes" id="UP000218164">
    <property type="component" value="Unassembled WGS sequence"/>
</dbReference>
<organism evidence="3 4">
    <name type="scientific">Methanosarcina spelaei</name>
    <dbReference type="NCBI Taxonomy" id="1036679"/>
    <lineage>
        <taxon>Archaea</taxon>
        <taxon>Methanobacteriati</taxon>
        <taxon>Methanobacteriota</taxon>
        <taxon>Stenosarchaea group</taxon>
        <taxon>Methanomicrobia</taxon>
        <taxon>Methanosarcinales</taxon>
        <taxon>Methanosarcinaceae</taxon>
        <taxon>Methanosarcina</taxon>
    </lineage>
</organism>
<feature type="domain" description="Inner membrane protein YgaP-like transmembrane" evidence="2">
    <location>
        <begin position="9"/>
        <end position="75"/>
    </location>
</feature>
<gene>
    <name evidence="3" type="ORF">ASJ81_08060</name>
</gene>